<sequence length="151" mass="16742">MNNSINTNLLWLENFLKETYNAPILENFLGLKIAELSEGKIILTAEIIDKHCNLYGFVHGGTLASVSDIAMGVACITHGKRVVTIDMNVSYIRNTPEGSTITAIGQVISSGRTIMRATGEIYNDERQLLVRSQASYFVTGDFNPQDFPKRE</sequence>
<keyword evidence="2" id="KW-0378">Hydrolase</keyword>
<dbReference type="PANTHER" id="PTHR21660">
    <property type="entry name" value="THIOESTERASE SUPERFAMILY MEMBER-RELATED"/>
    <property type="match status" value="1"/>
</dbReference>
<dbReference type="SUPFAM" id="SSF54637">
    <property type="entry name" value="Thioesterase/thiol ester dehydrase-isomerase"/>
    <property type="match status" value="1"/>
</dbReference>
<evidence type="ECO:0000256" key="1">
    <source>
        <dbReference type="ARBA" id="ARBA00008324"/>
    </source>
</evidence>
<dbReference type="EMBL" id="AORV01000011">
    <property type="protein sequence ID" value="EMS73882.1"/>
    <property type="molecule type" value="Genomic_DNA"/>
</dbReference>
<evidence type="ECO:0000313" key="4">
    <source>
        <dbReference type="EMBL" id="EMS73882.1"/>
    </source>
</evidence>
<proteinExistence type="inferred from homology"/>
<evidence type="ECO:0000313" key="5">
    <source>
        <dbReference type="Proteomes" id="UP000014155"/>
    </source>
</evidence>
<evidence type="ECO:0000259" key="3">
    <source>
        <dbReference type="Pfam" id="PF03061"/>
    </source>
</evidence>
<dbReference type="RefSeq" id="WP_004623343.1">
    <property type="nucleotide sequence ID" value="NZ_AORV01000011.1"/>
</dbReference>
<gene>
    <name evidence="4" type="ORF">CTER_0119</name>
</gene>
<dbReference type="InterPro" id="IPR039298">
    <property type="entry name" value="ACOT13"/>
</dbReference>
<dbReference type="Pfam" id="PF03061">
    <property type="entry name" value="4HBT"/>
    <property type="match status" value="1"/>
</dbReference>
<protein>
    <recommendedName>
        <fullName evidence="3">Thioesterase domain-containing protein</fullName>
    </recommendedName>
</protein>
<feature type="domain" description="Thioesterase" evidence="3">
    <location>
        <begin position="55"/>
        <end position="128"/>
    </location>
</feature>
<dbReference type="NCBIfam" id="TIGR00369">
    <property type="entry name" value="unchar_dom_1"/>
    <property type="match status" value="1"/>
</dbReference>
<dbReference type="InterPro" id="IPR003736">
    <property type="entry name" value="PAAI_dom"/>
</dbReference>
<reference evidence="4 5" key="1">
    <citation type="journal article" date="2013" name="Genome Announc.">
        <title>Draft Genome Sequence of the Cellulolytic, Mesophilic, Anaerobic Bacterium Clostridium termitidis Strain CT1112 (DSM 5398).</title>
        <authorList>
            <person name="Lal S."/>
            <person name="Ramachandran U."/>
            <person name="Zhang X."/>
            <person name="Munir R."/>
            <person name="Sparling R."/>
            <person name="Levin D.B."/>
        </authorList>
    </citation>
    <scope>NUCLEOTIDE SEQUENCE [LARGE SCALE GENOMIC DNA]</scope>
    <source>
        <strain evidence="4 5">CT1112</strain>
    </source>
</reference>
<comment type="caution">
    <text evidence="4">The sequence shown here is derived from an EMBL/GenBank/DDBJ whole genome shotgun (WGS) entry which is preliminary data.</text>
</comment>
<dbReference type="InterPro" id="IPR006683">
    <property type="entry name" value="Thioestr_dom"/>
</dbReference>
<dbReference type="CDD" id="cd03443">
    <property type="entry name" value="PaaI_thioesterase"/>
    <property type="match status" value="1"/>
</dbReference>
<name>S0FPV4_RUMCE</name>
<dbReference type="InterPro" id="IPR029069">
    <property type="entry name" value="HotDog_dom_sf"/>
</dbReference>
<dbReference type="GO" id="GO:0047617">
    <property type="term" value="F:fatty acyl-CoA hydrolase activity"/>
    <property type="evidence" value="ECO:0007669"/>
    <property type="project" value="InterPro"/>
</dbReference>
<keyword evidence="5" id="KW-1185">Reference proteome</keyword>
<dbReference type="PANTHER" id="PTHR21660:SF1">
    <property type="entry name" value="ACYL-COENZYME A THIOESTERASE 13"/>
    <property type="match status" value="1"/>
</dbReference>
<dbReference type="Gene3D" id="3.10.129.10">
    <property type="entry name" value="Hotdog Thioesterase"/>
    <property type="match status" value="1"/>
</dbReference>
<dbReference type="PATRIC" id="fig|1195236.3.peg.422"/>
<dbReference type="eggNOG" id="COG2050">
    <property type="taxonomic scope" value="Bacteria"/>
</dbReference>
<dbReference type="STRING" id="1195236.CTER_0119"/>
<dbReference type="Proteomes" id="UP000014155">
    <property type="component" value="Unassembled WGS sequence"/>
</dbReference>
<comment type="similarity">
    <text evidence="1">Belongs to the thioesterase PaaI family.</text>
</comment>
<organism evidence="4 5">
    <name type="scientific">Ruminiclostridium cellobioparum subsp. termitidis CT1112</name>
    <dbReference type="NCBI Taxonomy" id="1195236"/>
    <lineage>
        <taxon>Bacteria</taxon>
        <taxon>Bacillati</taxon>
        <taxon>Bacillota</taxon>
        <taxon>Clostridia</taxon>
        <taxon>Eubacteriales</taxon>
        <taxon>Oscillospiraceae</taxon>
        <taxon>Ruminiclostridium</taxon>
    </lineage>
</organism>
<evidence type="ECO:0000256" key="2">
    <source>
        <dbReference type="ARBA" id="ARBA00022801"/>
    </source>
</evidence>
<accession>S0FPV4</accession>
<dbReference type="AlphaFoldDB" id="S0FPV4"/>